<dbReference type="SMART" id="SM00154">
    <property type="entry name" value="ZnF_AN1"/>
    <property type="match status" value="1"/>
</dbReference>
<feature type="domain" description="A20-type" evidence="7">
    <location>
        <begin position="14"/>
        <end position="48"/>
    </location>
</feature>
<accession>A0AAV1CC94</accession>
<reference evidence="9" key="1">
    <citation type="submission" date="2023-03" db="EMBL/GenBank/DDBJ databases">
        <authorList>
            <person name="Julca I."/>
        </authorList>
    </citation>
    <scope>NUCLEOTIDE SEQUENCE</scope>
</reference>
<dbReference type="SUPFAM" id="SSF118310">
    <property type="entry name" value="AN1-like Zinc finger"/>
    <property type="match status" value="1"/>
</dbReference>
<dbReference type="InterPro" id="IPR050652">
    <property type="entry name" value="AN1_A20_ZnFinger"/>
</dbReference>
<dbReference type="SUPFAM" id="SSF57716">
    <property type="entry name" value="Glucocorticoid receptor-like (DNA-binding domain)"/>
    <property type="match status" value="1"/>
</dbReference>
<evidence type="ECO:0000313" key="10">
    <source>
        <dbReference type="Proteomes" id="UP001161247"/>
    </source>
</evidence>
<keyword evidence="2" id="KW-0479">Metal-binding</keyword>
<dbReference type="Gene3D" id="4.10.1110.10">
    <property type="entry name" value="AN1-like Zinc finger"/>
    <property type="match status" value="1"/>
</dbReference>
<dbReference type="PANTHER" id="PTHR10634">
    <property type="entry name" value="AN1-TYPE ZINC FINGER PROTEIN"/>
    <property type="match status" value="1"/>
</dbReference>
<dbReference type="InterPro" id="IPR000058">
    <property type="entry name" value="Znf_AN1"/>
</dbReference>
<feature type="domain" description="AN1-type" evidence="8">
    <location>
        <begin position="96"/>
        <end position="142"/>
    </location>
</feature>
<protein>
    <submittedName>
        <fullName evidence="9">OLC1v1027257C1</fullName>
    </submittedName>
</protein>
<dbReference type="AlphaFoldDB" id="A0AAV1CC94"/>
<organism evidence="9 10">
    <name type="scientific">Oldenlandia corymbosa var. corymbosa</name>
    <dbReference type="NCBI Taxonomy" id="529605"/>
    <lineage>
        <taxon>Eukaryota</taxon>
        <taxon>Viridiplantae</taxon>
        <taxon>Streptophyta</taxon>
        <taxon>Embryophyta</taxon>
        <taxon>Tracheophyta</taxon>
        <taxon>Spermatophyta</taxon>
        <taxon>Magnoliopsida</taxon>
        <taxon>eudicotyledons</taxon>
        <taxon>Gunneridae</taxon>
        <taxon>Pentapetalae</taxon>
        <taxon>asterids</taxon>
        <taxon>lamiids</taxon>
        <taxon>Gentianales</taxon>
        <taxon>Rubiaceae</taxon>
        <taxon>Rubioideae</taxon>
        <taxon>Spermacoceae</taxon>
        <taxon>Hedyotis-Oldenlandia complex</taxon>
        <taxon>Oldenlandia</taxon>
    </lineage>
</organism>
<evidence type="ECO:0000256" key="5">
    <source>
        <dbReference type="PROSITE-ProRule" id="PRU00449"/>
    </source>
</evidence>
<evidence type="ECO:0000259" key="8">
    <source>
        <dbReference type="PROSITE" id="PS51039"/>
    </source>
</evidence>
<evidence type="ECO:0000256" key="1">
    <source>
        <dbReference type="ARBA" id="ARBA00003732"/>
    </source>
</evidence>
<dbReference type="Proteomes" id="UP001161247">
    <property type="component" value="Chromosome 1"/>
</dbReference>
<dbReference type="GO" id="GO:0008270">
    <property type="term" value="F:zinc ion binding"/>
    <property type="evidence" value="ECO:0007669"/>
    <property type="project" value="UniProtKB-KW"/>
</dbReference>
<dbReference type="PANTHER" id="PTHR10634:SF98">
    <property type="entry name" value="ZINC FINGER A20 AND AN1 DOMAIN-CONTAINING STRESS-ASSOCIATED PROTEIN 3"/>
    <property type="match status" value="1"/>
</dbReference>
<dbReference type="Pfam" id="PF01428">
    <property type="entry name" value="zf-AN1"/>
    <property type="match status" value="1"/>
</dbReference>
<proteinExistence type="predicted"/>
<sequence>MQPGSMESRNEDRPKSPVLCAKGCGFFGNPTTHNLCSKCYRDFLKEESMSALSGMDKPSRTPPTNPFPCFGGNNVVSPAEQEEEEDSNNNPPPPPPQKKNRCQSCNKKTGLTGFSCRCGGVFCGMHRYPEEHGCSNDYKSQGRTSIAKHNPLCVKDKMDYRL</sequence>
<keyword evidence="10" id="KW-1185">Reference proteome</keyword>
<dbReference type="PROSITE" id="PS51036">
    <property type="entry name" value="ZF_A20"/>
    <property type="match status" value="1"/>
</dbReference>
<evidence type="ECO:0000259" key="7">
    <source>
        <dbReference type="PROSITE" id="PS51036"/>
    </source>
</evidence>
<dbReference type="EMBL" id="OX459118">
    <property type="protein sequence ID" value="CAI9092102.1"/>
    <property type="molecule type" value="Genomic_DNA"/>
</dbReference>
<evidence type="ECO:0000256" key="2">
    <source>
        <dbReference type="ARBA" id="ARBA00022723"/>
    </source>
</evidence>
<comment type="function">
    <text evidence="1">May be involved in environmental stress response.</text>
</comment>
<dbReference type="Pfam" id="PF01754">
    <property type="entry name" value="zf-A20"/>
    <property type="match status" value="1"/>
</dbReference>
<dbReference type="InterPro" id="IPR002653">
    <property type="entry name" value="Znf_A20"/>
</dbReference>
<evidence type="ECO:0000313" key="9">
    <source>
        <dbReference type="EMBL" id="CAI9092102.1"/>
    </source>
</evidence>
<feature type="region of interest" description="Disordered" evidence="6">
    <location>
        <begin position="50"/>
        <end position="103"/>
    </location>
</feature>
<keyword evidence="3 5" id="KW-0863">Zinc-finger</keyword>
<dbReference type="Gene3D" id="1.20.5.4770">
    <property type="match status" value="1"/>
</dbReference>
<keyword evidence="4" id="KW-0862">Zinc</keyword>
<dbReference type="GO" id="GO:0003677">
    <property type="term" value="F:DNA binding"/>
    <property type="evidence" value="ECO:0007669"/>
    <property type="project" value="InterPro"/>
</dbReference>
<dbReference type="InterPro" id="IPR035896">
    <property type="entry name" value="AN1-like_Znf"/>
</dbReference>
<dbReference type="PROSITE" id="PS51039">
    <property type="entry name" value="ZF_AN1"/>
    <property type="match status" value="1"/>
</dbReference>
<evidence type="ECO:0000256" key="4">
    <source>
        <dbReference type="ARBA" id="ARBA00022833"/>
    </source>
</evidence>
<evidence type="ECO:0000256" key="6">
    <source>
        <dbReference type="SAM" id="MobiDB-lite"/>
    </source>
</evidence>
<dbReference type="SMART" id="SM00259">
    <property type="entry name" value="ZnF_A20"/>
    <property type="match status" value="1"/>
</dbReference>
<evidence type="ECO:0000256" key="3">
    <source>
        <dbReference type="ARBA" id="ARBA00022771"/>
    </source>
</evidence>
<gene>
    <name evidence="9" type="ORF">OLC1_LOCUS3858</name>
</gene>
<dbReference type="FunFam" id="4.10.1110.10:FF:000001">
    <property type="entry name" value="Zinc finger AN1-type containing 6"/>
    <property type="match status" value="1"/>
</dbReference>
<name>A0AAV1CC94_OLDCO</name>